<dbReference type="SUPFAM" id="SSF53098">
    <property type="entry name" value="Ribonuclease H-like"/>
    <property type="match status" value="1"/>
</dbReference>
<feature type="domain" description="Integrase catalytic" evidence="1">
    <location>
        <begin position="38"/>
        <end position="202"/>
    </location>
</feature>
<gene>
    <name evidence="2" type="ORF">M9Y10_024446</name>
</gene>
<comment type="caution">
    <text evidence="2">The sequence shown here is derived from an EMBL/GenBank/DDBJ whole genome shotgun (WGS) entry which is preliminary data.</text>
</comment>
<dbReference type="PANTHER" id="PTHR46585">
    <property type="entry name" value="INTEGRASE CORE DOMAIN CONTAINING PROTEIN"/>
    <property type="match status" value="1"/>
</dbReference>
<evidence type="ECO:0000313" key="2">
    <source>
        <dbReference type="EMBL" id="KAK8844235.1"/>
    </source>
</evidence>
<name>A0ABR2HDV1_9EUKA</name>
<keyword evidence="3" id="KW-1185">Reference proteome</keyword>
<dbReference type="PROSITE" id="PS50994">
    <property type="entry name" value="INTEGRASE"/>
    <property type="match status" value="1"/>
</dbReference>
<evidence type="ECO:0000313" key="3">
    <source>
        <dbReference type="Proteomes" id="UP001470230"/>
    </source>
</evidence>
<dbReference type="InterPro" id="IPR001584">
    <property type="entry name" value="Integrase_cat-core"/>
</dbReference>
<dbReference type="InterPro" id="IPR036397">
    <property type="entry name" value="RNaseH_sf"/>
</dbReference>
<sequence length="211" mass="25046">MEKFPEVNKKQLKQIVDSRLKDHFVKLRKIEPYYIKIFSTTPNCWFHDLMDNSRGSDIYPRFWHIFIGTNNHFAVALPLKDKRATSIRETLTEFINKYHPNKLTSDEEQGFVEKNNLKLLSVNHLIVQIITDQNHSSLGIIDRFIRTLRDMNIPTEKGEKQSIDAKYKWFSIKRMNKLIDIYNSTFHSRINCSPKEMFDNPELENSKIVKI</sequence>
<organism evidence="2 3">
    <name type="scientific">Tritrichomonas musculus</name>
    <dbReference type="NCBI Taxonomy" id="1915356"/>
    <lineage>
        <taxon>Eukaryota</taxon>
        <taxon>Metamonada</taxon>
        <taxon>Parabasalia</taxon>
        <taxon>Tritrichomonadida</taxon>
        <taxon>Tritrichomonadidae</taxon>
        <taxon>Tritrichomonas</taxon>
    </lineage>
</organism>
<reference evidence="2 3" key="1">
    <citation type="submission" date="2024-04" db="EMBL/GenBank/DDBJ databases">
        <title>Tritrichomonas musculus Genome.</title>
        <authorList>
            <person name="Alves-Ferreira E."/>
            <person name="Grigg M."/>
            <person name="Lorenzi H."/>
            <person name="Galac M."/>
        </authorList>
    </citation>
    <scope>NUCLEOTIDE SEQUENCE [LARGE SCALE GENOMIC DNA]</scope>
    <source>
        <strain evidence="2 3">EAF2021</strain>
    </source>
</reference>
<dbReference type="InterPro" id="IPR012337">
    <property type="entry name" value="RNaseH-like_sf"/>
</dbReference>
<protein>
    <recommendedName>
        <fullName evidence="1">Integrase catalytic domain-containing protein</fullName>
    </recommendedName>
</protein>
<dbReference type="PANTHER" id="PTHR46585:SF1">
    <property type="entry name" value="CHROMO DOMAIN-CONTAINING PROTEIN"/>
    <property type="match status" value="1"/>
</dbReference>
<dbReference type="Proteomes" id="UP001470230">
    <property type="component" value="Unassembled WGS sequence"/>
</dbReference>
<dbReference type="EMBL" id="JAPFFF010000033">
    <property type="protein sequence ID" value="KAK8844235.1"/>
    <property type="molecule type" value="Genomic_DNA"/>
</dbReference>
<accession>A0ABR2HDV1</accession>
<proteinExistence type="predicted"/>
<dbReference type="Gene3D" id="3.30.420.10">
    <property type="entry name" value="Ribonuclease H-like superfamily/Ribonuclease H"/>
    <property type="match status" value="1"/>
</dbReference>
<evidence type="ECO:0000259" key="1">
    <source>
        <dbReference type="PROSITE" id="PS50994"/>
    </source>
</evidence>